<dbReference type="EMBL" id="CASHSV030000409">
    <property type="protein sequence ID" value="CAJ2662811.1"/>
    <property type="molecule type" value="Genomic_DNA"/>
</dbReference>
<gene>
    <name evidence="1" type="ORF">MILVUS5_LOCUS28348</name>
</gene>
<accession>A0ACB0L183</accession>
<protein>
    <submittedName>
        <fullName evidence="1">Uncharacterized protein</fullName>
    </submittedName>
</protein>
<evidence type="ECO:0000313" key="1">
    <source>
        <dbReference type="EMBL" id="CAJ2662811.1"/>
    </source>
</evidence>
<proteinExistence type="predicted"/>
<keyword evidence="2" id="KW-1185">Reference proteome</keyword>
<name>A0ACB0L183_TRIPR</name>
<comment type="caution">
    <text evidence="1">The sequence shown here is derived from an EMBL/GenBank/DDBJ whole genome shotgun (WGS) entry which is preliminary data.</text>
</comment>
<dbReference type="Proteomes" id="UP001177021">
    <property type="component" value="Unassembled WGS sequence"/>
</dbReference>
<organism evidence="1 2">
    <name type="scientific">Trifolium pratense</name>
    <name type="common">Red clover</name>
    <dbReference type="NCBI Taxonomy" id="57577"/>
    <lineage>
        <taxon>Eukaryota</taxon>
        <taxon>Viridiplantae</taxon>
        <taxon>Streptophyta</taxon>
        <taxon>Embryophyta</taxon>
        <taxon>Tracheophyta</taxon>
        <taxon>Spermatophyta</taxon>
        <taxon>Magnoliopsida</taxon>
        <taxon>eudicotyledons</taxon>
        <taxon>Gunneridae</taxon>
        <taxon>Pentapetalae</taxon>
        <taxon>rosids</taxon>
        <taxon>fabids</taxon>
        <taxon>Fabales</taxon>
        <taxon>Fabaceae</taxon>
        <taxon>Papilionoideae</taxon>
        <taxon>50 kb inversion clade</taxon>
        <taxon>NPAAA clade</taxon>
        <taxon>Hologalegina</taxon>
        <taxon>IRL clade</taxon>
        <taxon>Trifolieae</taxon>
        <taxon>Trifolium</taxon>
    </lineage>
</organism>
<sequence>MRRNYVGRRHNRHDQDAVVECFKVYKLDEEWGKWVDVKNLKDRAFILSKSCNFSVSTKELIGYQGNIASTLGMLLM</sequence>
<evidence type="ECO:0000313" key="2">
    <source>
        <dbReference type="Proteomes" id="UP001177021"/>
    </source>
</evidence>
<reference evidence="1" key="1">
    <citation type="submission" date="2023-10" db="EMBL/GenBank/DDBJ databases">
        <authorList>
            <person name="Rodriguez Cubillos JULIANA M."/>
            <person name="De Vega J."/>
        </authorList>
    </citation>
    <scope>NUCLEOTIDE SEQUENCE</scope>
</reference>